<organism evidence="1 2">
    <name type="scientific">Tolypocladium capitatum</name>
    <dbReference type="NCBI Taxonomy" id="45235"/>
    <lineage>
        <taxon>Eukaryota</taxon>
        <taxon>Fungi</taxon>
        <taxon>Dikarya</taxon>
        <taxon>Ascomycota</taxon>
        <taxon>Pezizomycotina</taxon>
        <taxon>Sordariomycetes</taxon>
        <taxon>Hypocreomycetidae</taxon>
        <taxon>Hypocreales</taxon>
        <taxon>Ophiocordycipitaceae</taxon>
        <taxon>Tolypocladium</taxon>
    </lineage>
</organism>
<protein>
    <submittedName>
        <fullName evidence="1">Uncharacterized protein</fullName>
    </submittedName>
</protein>
<comment type="caution">
    <text evidence="1">The sequence shown here is derived from an EMBL/GenBank/DDBJ whole genome shotgun (WGS) entry which is preliminary data.</text>
</comment>
<dbReference type="EMBL" id="NRSZ01000774">
    <property type="protein sequence ID" value="PNY25344.1"/>
    <property type="molecule type" value="Genomic_DNA"/>
</dbReference>
<keyword evidence="2" id="KW-1185">Reference proteome</keyword>
<gene>
    <name evidence="1" type="ORF">TCAP_04718</name>
</gene>
<dbReference type="Proteomes" id="UP000236621">
    <property type="component" value="Unassembled WGS sequence"/>
</dbReference>
<sequence length="98" mass="11238">MEAIFSTRHPSLHVASAWLHHPPTPDVILRPESRPRSQESLNTFLRDAHWRSLVRFNSSIPSGTLIKMTNLVKSLFDRGMTLHVLLTIPIHFCLQAIF</sequence>
<evidence type="ECO:0000313" key="2">
    <source>
        <dbReference type="Proteomes" id="UP000236621"/>
    </source>
</evidence>
<proteinExistence type="predicted"/>
<name>A0A2K3QCT1_9HYPO</name>
<evidence type="ECO:0000313" key="1">
    <source>
        <dbReference type="EMBL" id="PNY25344.1"/>
    </source>
</evidence>
<dbReference type="AlphaFoldDB" id="A0A2K3QCT1"/>
<reference evidence="1 2" key="1">
    <citation type="submission" date="2017-08" db="EMBL/GenBank/DDBJ databases">
        <title>Harnessing the power of phylogenomics to disentangle the directionality and signatures of interkingdom host jumping in the parasitic fungal genus Tolypocladium.</title>
        <authorList>
            <person name="Quandt C.A."/>
            <person name="Patterson W."/>
            <person name="Spatafora J.W."/>
        </authorList>
    </citation>
    <scope>NUCLEOTIDE SEQUENCE [LARGE SCALE GENOMIC DNA]</scope>
    <source>
        <strain evidence="1 2">CBS 113982</strain>
    </source>
</reference>
<accession>A0A2K3QCT1</accession>